<evidence type="ECO:0008006" key="4">
    <source>
        <dbReference type="Google" id="ProtNLM"/>
    </source>
</evidence>
<sequence length="272" mass="31866">MLTDEVSQVQEVRYCLKTLREQMAARQNNNNNTIPSNGFKVEVLVSNANGSNGFMNGSYAKHQVLEEDESSLALREVTRHLYTRLQEMERRHQEDKDRLTKAKSEAEERGKEVQEIQKITELLKMENVTLQQKMAQNEAELEELRAVKERNRDKGSEQLRKELATLKEKNHNLDDMLRSQQRKVRNMIEQVQNSRTAMEQRDRVIRDLKERVAFLEAENREMHDRLEFYRGDQEPKPYTTDTGSKVVYSKLLTPTSPRSKSLPFIKVVEINS</sequence>
<dbReference type="STRING" id="623744.A0A553P9L4"/>
<reference evidence="2 3" key="1">
    <citation type="journal article" date="2019" name="Sci. Data">
        <title>Hybrid genome assembly and annotation of Danionella translucida.</title>
        <authorList>
            <person name="Kadobianskyi M."/>
            <person name="Schulze L."/>
            <person name="Schuelke M."/>
            <person name="Judkewitz B."/>
        </authorList>
    </citation>
    <scope>NUCLEOTIDE SEQUENCE [LARGE SCALE GENOMIC DNA]</scope>
    <source>
        <strain evidence="2 3">Bolton</strain>
    </source>
</reference>
<dbReference type="Proteomes" id="UP000316079">
    <property type="component" value="Unassembled WGS sequence"/>
</dbReference>
<keyword evidence="3" id="KW-1185">Reference proteome</keyword>
<protein>
    <recommendedName>
        <fullName evidence="4">Tuftelin</fullName>
    </recommendedName>
</protein>
<accession>A0A553P9L4</accession>
<dbReference type="PANTHER" id="PTHR23171">
    <property type="entry name" value="GDOWN1"/>
    <property type="match status" value="1"/>
</dbReference>
<dbReference type="PANTHER" id="PTHR23171:SF17">
    <property type="entry name" value="TUFTELIN"/>
    <property type="match status" value="1"/>
</dbReference>
<dbReference type="EMBL" id="SRMA01026712">
    <property type="protein sequence ID" value="TRY74372.1"/>
    <property type="molecule type" value="Genomic_DNA"/>
</dbReference>
<evidence type="ECO:0000313" key="2">
    <source>
        <dbReference type="EMBL" id="TRY74372.1"/>
    </source>
</evidence>
<dbReference type="AlphaFoldDB" id="A0A553P9L4"/>
<gene>
    <name evidence="2" type="ORF">DNTS_032060</name>
</gene>
<proteinExistence type="predicted"/>
<comment type="caution">
    <text evidence="2">The sequence shown here is derived from an EMBL/GenBank/DDBJ whole genome shotgun (WGS) entry which is preliminary data.</text>
</comment>
<name>A0A553P9L4_9TELE</name>
<evidence type="ECO:0000313" key="3">
    <source>
        <dbReference type="Proteomes" id="UP000316079"/>
    </source>
</evidence>
<dbReference type="GO" id="GO:0035556">
    <property type="term" value="P:intracellular signal transduction"/>
    <property type="evidence" value="ECO:0007669"/>
    <property type="project" value="TreeGrafter"/>
</dbReference>
<dbReference type="InterPro" id="IPR051375">
    <property type="entry name" value="Tuftelin_GRINL1A/MYZAP/CCD68"/>
</dbReference>
<evidence type="ECO:0000256" key="1">
    <source>
        <dbReference type="SAM" id="MobiDB-lite"/>
    </source>
</evidence>
<dbReference type="OrthoDB" id="8944635at2759"/>
<feature type="region of interest" description="Disordered" evidence="1">
    <location>
        <begin position="88"/>
        <end position="112"/>
    </location>
</feature>
<organism evidence="2 3">
    <name type="scientific">Danionella cerebrum</name>
    <dbReference type="NCBI Taxonomy" id="2873325"/>
    <lineage>
        <taxon>Eukaryota</taxon>
        <taxon>Metazoa</taxon>
        <taxon>Chordata</taxon>
        <taxon>Craniata</taxon>
        <taxon>Vertebrata</taxon>
        <taxon>Euteleostomi</taxon>
        <taxon>Actinopterygii</taxon>
        <taxon>Neopterygii</taxon>
        <taxon>Teleostei</taxon>
        <taxon>Ostariophysi</taxon>
        <taxon>Cypriniformes</taxon>
        <taxon>Danionidae</taxon>
        <taxon>Danioninae</taxon>
        <taxon>Danionella</taxon>
    </lineage>
</organism>